<evidence type="ECO:0000256" key="1">
    <source>
        <dbReference type="SAM" id="Phobius"/>
    </source>
</evidence>
<keyword evidence="1" id="KW-1133">Transmembrane helix</keyword>
<feature type="transmembrane region" description="Helical" evidence="1">
    <location>
        <begin position="156"/>
        <end position="175"/>
    </location>
</feature>
<feature type="transmembrane region" description="Helical" evidence="1">
    <location>
        <begin position="195"/>
        <end position="214"/>
    </location>
</feature>
<dbReference type="OrthoDB" id="308331at2157"/>
<evidence type="ECO:0000313" key="3">
    <source>
        <dbReference type="Proteomes" id="UP000252189"/>
    </source>
</evidence>
<accession>A0A368N9X3</accession>
<keyword evidence="1" id="KW-0812">Transmembrane</keyword>
<dbReference type="Pfam" id="PF09997">
    <property type="entry name" value="DUF2238"/>
    <property type="match status" value="1"/>
</dbReference>
<dbReference type="EMBL" id="QPHM01000001">
    <property type="protein sequence ID" value="RCU46099.1"/>
    <property type="molecule type" value="Genomic_DNA"/>
</dbReference>
<name>A0A368N9X3_9EURY</name>
<proteinExistence type="predicted"/>
<dbReference type="Proteomes" id="UP000252189">
    <property type="component" value="Unassembled WGS sequence"/>
</dbReference>
<feature type="transmembrane region" description="Helical" evidence="1">
    <location>
        <begin position="60"/>
        <end position="79"/>
    </location>
</feature>
<sequence length="220" mass="23306">MIDPRSAVTAVLLAAILLTLVVAVRRRDVAAAINSVVAVAVVAVPFVLPAVAGPGAPTTLALWLAVAALLHAVGMLGPYDSVRWWDTVTHFVSASFVAALWYAGALVGDVPWPAVTAVLLTFVAGLWWELLELVARELGEALEIEPVLVHYGRRDTLVDLAVDVVGAVAVVVLDVRAFVPVVDRLLGPSLRFLDWTAAVVVAGFAVLTLVLVGLRRRRDG</sequence>
<dbReference type="RefSeq" id="WP_114447651.1">
    <property type="nucleotide sequence ID" value="NZ_QPHM01000001.1"/>
</dbReference>
<organism evidence="2 3">
    <name type="scientific">Haloplanus salinus</name>
    <dbReference type="NCBI Taxonomy" id="1126245"/>
    <lineage>
        <taxon>Archaea</taxon>
        <taxon>Methanobacteriati</taxon>
        <taxon>Methanobacteriota</taxon>
        <taxon>Stenosarchaea group</taxon>
        <taxon>Halobacteria</taxon>
        <taxon>Halobacteriales</taxon>
        <taxon>Haloferacaceae</taxon>
        <taxon>Haloplanus</taxon>
    </lineage>
</organism>
<dbReference type="InterPro" id="IPR014509">
    <property type="entry name" value="YjdF-like"/>
</dbReference>
<protein>
    <submittedName>
        <fullName evidence="2">Uncharacterized protein</fullName>
    </submittedName>
</protein>
<feature type="transmembrane region" description="Helical" evidence="1">
    <location>
        <begin position="114"/>
        <end position="135"/>
    </location>
</feature>
<dbReference type="AlphaFoldDB" id="A0A368N9X3"/>
<feature type="transmembrane region" description="Helical" evidence="1">
    <location>
        <begin position="91"/>
        <end position="108"/>
    </location>
</feature>
<keyword evidence="1" id="KW-0472">Membrane</keyword>
<keyword evidence="3" id="KW-1185">Reference proteome</keyword>
<feature type="transmembrane region" description="Helical" evidence="1">
    <location>
        <begin position="6"/>
        <end position="24"/>
    </location>
</feature>
<reference evidence="2 3" key="1">
    <citation type="submission" date="2018-07" db="EMBL/GenBank/DDBJ databases">
        <title>Genome sequences of Haloplanus salinus JCM 18368T.</title>
        <authorList>
            <person name="Kim Y.B."/>
            <person name="Roh S.W."/>
        </authorList>
    </citation>
    <scope>NUCLEOTIDE SEQUENCE [LARGE SCALE GENOMIC DNA]</scope>
    <source>
        <strain evidence="2 3">JCM 18368</strain>
    </source>
</reference>
<evidence type="ECO:0000313" key="2">
    <source>
        <dbReference type="EMBL" id="RCU46099.1"/>
    </source>
</evidence>
<gene>
    <name evidence="2" type="ORF">DU504_01560</name>
</gene>
<comment type="caution">
    <text evidence="2">The sequence shown here is derived from an EMBL/GenBank/DDBJ whole genome shotgun (WGS) entry which is preliminary data.</text>
</comment>
<feature type="transmembrane region" description="Helical" evidence="1">
    <location>
        <begin position="31"/>
        <end position="48"/>
    </location>
</feature>